<dbReference type="InterPro" id="IPR024185">
    <property type="entry name" value="FTHF_cligase-like_sf"/>
</dbReference>
<dbReference type="GO" id="GO:0005524">
    <property type="term" value="F:ATP binding"/>
    <property type="evidence" value="ECO:0007669"/>
    <property type="project" value="UniProtKB-KW"/>
</dbReference>
<sequence>MEKRTAREFVRRKKKQMTMEEVEEKSSQILSRLQKETVFLEAEVLYCYVSYNQEVRTKPLIEAALEAGKRVAVPKVIGQEMEFIYLSSLKELSIGYQGIEEPAGTLVAAEKKVLMIMPGLAFDKAGNRVGYGGGFYDRYLNKNQDKDFVKLALAFDFQIVDSLTAEACDEPVDAILSECQYIRL</sequence>
<evidence type="ECO:0000256" key="4">
    <source>
        <dbReference type="PIRSR" id="PIRSR006806-1"/>
    </source>
</evidence>
<evidence type="ECO:0000256" key="1">
    <source>
        <dbReference type="ARBA" id="ARBA00010638"/>
    </source>
</evidence>
<evidence type="ECO:0000313" key="6">
    <source>
        <dbReference type="EMBL" id="SES97711.1"/>
    </source>
</evidence>
<accession>A0A1I0ATJ2</accession>
<evidence type="ECO:0000256" key="3">
    <source>
        <dbReference type="ARBA" id="ARBA00022840"/>
    </source>
</evidence>
<dbReference type="Gene3D" id="3.40.50.10420">
    <property type="entry name" value="NagB/RpiA/CoA transferase-like"/>
    <property type="match status" value="1"/>
</dbReference>
<keyword evidence="5" id="KW-0460">Magnesium</keyword>
<dbReference type="AlphaFoldDB" id="A0A1I0ATJ2"/>
<organism evidence="6 7">
    <name type="scientific">[Clostridium] polysaccharolyticum</name>
    <dbReference type="NCBI Taxonomy" id="29364"/>
    <lineage>
        <taxon>Bacteria</taxon>
        <taxon>Bacillati</taxon>
        <taxon>Bacillota</taxon>
        <taxon>Clostridia</taxon>
        <taxon>Lachnospirales</taxon>
        <taxon>Lachnospiraceae</taxon>
    </lineage>
</organism>
<dbReference type="Pfam" id="PF01812">
    <property type="entry name" value="5-FTHF_cyc-lig"/>
    <property type="match status" value="1"/>
</dbReference>
<keyword evidence="5" id="KW-0479">Metal-binding</keyword>
<keyword evidence="7" id="KW-1185">Reference proteome</keyword>
<name>A0A1I0ATJ2_9FIRM</name>
<reference evidence="6 7" key="1">
    <citation type="submission" date="2016-10" db="EMBL/GenBank/DDBJ databases">
        <authorList>
            <person name="de Groot N.N."/>
        </authorList>
    </citation>
    <scope>NUCLEOTIDE SEQUENCE [LARGE SCALE GENOMIC DNA]</scope>
    <source>
        <strain evidence="6 7">DSM 1801</strain>
    </source>
</reference>
<feature type="binding site" evidence="4">
    <location>
        <position position="54"/>
    </location>
    <ligand>
        <name>substrate</name>
    </ligand>
</feature>
<gene>
    <name evidence="6" type="ORF">SAMN04487772_10636</name>
</gene>
<dbReference type="InterPro" id="IPR037171">
    <property type="entry name" value="NagB/RpiA_transferase-like"/>
</dbReference>
<comment type="similarity">
    <text evidence="1 5">Belongs to the 5-formyltetrahydrofolate cyclo-ligase family.</text>
</comment>
<dbReference type="Proteomes" id="UP000199800">
    <property type="component" value="Unassembled WGS sequence"/>
</dbReference>
<dbReference type="PANTHER" id="PTHR23407:SF1">
    <property type="entry name" value="5-FORMYLTETRAHYDROFOLATE CYCLO-LIGASE"/>
    <property type="match status" value="1"/>
</dbReference>
<dbReference type="GO" id="GO:0035999">
    <property type="term" value="P:tetrahydrofolate interconversion"/>
    <property type="evidence" value="ECO:0007669"/>
    <property type="project" value="TreeGrafter"/>
</dbReference>
<feature type="binding site" evidence="4">
    <location>
        <position position="49"/>
    </location>
    <ligand>
        <name>substrate</name>
    </ligand>
</feature>
<dbReference type="NCBIfam" id="TIGR02727">
    <property type="entry name" value="MTHFS_bact"/>
    <property type="match status" value="1"/>
</dbReference>
<comment type="catalytic activity">
    <reaction evidence="5">
        <text>(6S)-5-formyl-5,6,7,8-tetrahydrofolate + ATP = (6R)-5,10-methenyltetrahydrofolate + ADP + phosphate</text>
        <dbReference type="Rhea" id="RHEA:10488"/>
        <dbReference type="ChEBI" id="CHEBI:30616"/>
        <dbReference type="ChEBI" id="CHEBI:43474"/>
        <dbReference type="ChEBI" id="CHEBI:57455"/>
        <dbReference type="ChEBI" id="CHEBI:57457"/>
        <dbReference type="ChEBI" id="CHEBI:456216"/>
        <dbReference type="EC" id="6.3.3.2"/>
    </reaction>
</comment>
<keyword evidence="2 4" id="KW-0547">Nucleotide-binding</keyword>
<protein>
    <recommendedName>
        <fullName evidence="5">5-formyltetrahydrofolate cyclo-ligase</fullName>
        <ecNumber evidence="5">6.3.3.2</ecNumber>
    </recommendedName>
</protein>
<dbReference type="GO" id="GO:0046872">
    <property type="term" value="F:metal ion binding"/>
    <property type="evidence" value="ECO:0007669"/>
    <property type="project" value="UniProtKB-KW"/>
</dbReference>
<dbReference type="STRING" id="29364.SAMN04487772_10636"/>
<comment type="cofactor">
    <cofactor evidence="5">
        <name>Mg(2+)</name>
        <dbReference type="ChEBI" id="CHEBI:18420"/>
    </cofactor>
</comment>
<evidence type="ECO:0000256" key="2">
    <source>
        <dbReference type="ARBA" id="ARBA00022741"/>
    </source>
</evidence>
<dbReference type="PIRSF" id="PIRSF006806">
    <property type="entry name" value="FTHF_cligase"/>
    <property type="match status" value="1"/>
</dbReference>
<feature type="binding site" evidence="4">
    <location>
        <begin position="128"/>
        <end position="136"/>
    </location>
    <ligand>
        <name>ATP</name>
        <dbReference type="ChEBI" id="CHEBI:30616"/>
    </ligand>
</feature>
<dbReference type="EC" id="6.3.3.2" evidence="5"/>
<dbReference type="GO" id="GO:0009396">
    <property type="term" value="P:folic acid-containing compound biosynthetic process"/>
    <property type="evidence" value="ECO:0007669"/>
    <property type="project" value="TreeGrafter"/>
</dbReference>
<dbReference type="SUPFAM" id="SSF100950">
    <property type="entry name" value="NagB/RpiA/CoA transferase-like"/>
    <property type="match status" value="1"/>
</dbReference>
<dbReference type="InterPro" id="IPR002698">
    <property type="entry name" value="FTHF_cligase"/>
</dbReference>
<evidence type="ECO:0000256" key="5">
    <source>
        <dbReference type="RuleBase" id="RU361279"/>
    </source>
</evidence>
<evidence type="ECO:0000313" key="7">
    <source>
        <dbReference type="Proteomes" id="UP000199800"/>
    </source>
</evidence>
<dbReference type="RefSeq" id="WP_177180650.1">
    <property type="nucleotide sequence ID" value="NZ_FOHN01000006.1"/>
</dbReference>
<feature type="binding site" evidence="4">
    <location>
        <begin position="3"/>
        <end position="7"/>
    </location>
    <ligand>
        <name>ATP</name>
        <dbReference type="ChEBI" id="CHEBI:30616"/>
    </ligand>
</feature>
<keyword evidence="3 4" id="KW-0067">ATP-binding</keyword>
<dbReference type="EMBL" id="FOHN01000006">
    <property type="protein sequence ID" value="SES97711.1"/>
    <property type="molecule type" value="Genomic_DNA"/>
</dbReference>
<keyword evidence="6" id="KW-0436">Ligase</keyword>
<dbReference type="PANTHER" id="PTHR23407">
    <property type="entry name" value="ATPASE INHIBITOR/5-FORMYLTETRAHYDROFOLATE CYCLO-LIGASE"/>
    <property type="match status" value="1"/>
</dbReference>
<proteinExistence type="inferred from homology"/>
<dbReference type="GO" id="GO:0030272">
    <property type="term" value="F:5-formyltetrahydrofolate cyclo-ligase activity"/>
    <property type="evidence" value="ECO:0007669"/>
    <property type="project" value="UniProtKB-EC"/>
</dbReference>